<accession>A0A409WNP0</accession>
<dbReference type="OrthoDB" id="3047068at2759"/>
<feature type="compositionally biased region" description="Basic and acidic residues" evidence="1">
    <location>
        <begin position="378"/>
        <end position="388"/>
    </location>
</feature>
<dbReference type="EMBL" id="NHYE01004968">
    <property type="protein sequence ID" value="PPQ80119.1"/>
    <property type="molecule type" value="Genomic_DNA"/>
</dbReference>
<dbReference type="Proteomes" id="UP000284706">
    <property type="component" value="Unassembled WGS sequence"/>
</dbReference>
<gene>
    <name evidence="2" type="ORF">CVT26_012170</name>
</gene>
<organism evidence="2 3">
    <name type="scientific">Gymnopilus dilepis</name>
    <dbReference type="NCBI Taxonomy" id="231916"/>
    <lineage>
        <taxon>Eukaryota</taxon>
        <taxon>Fungi</taxon>
        <taxon>Dikarya</taxon>
        <taxon>Basidiomycota</taxon>
        <taxon>Agaricomycotina</taxon>
        <taxon>Agaricomycetes</taxon>
        <taxon>Agaricomycetidae</taxon>
        <taxon>Agaricales</taxon>
        <taxon>Agaricineae</taxon>
        <taxon>Hymenogastraceae</taxon>
        <taxon>Gymnopilus</taxon>
    </lineage>
</organism>
<evidence type="ECO:0000313" key="3">
    <source>
        <dbReference type="Proteomes" id="UP000284706"/>
    </source>
</evidence>
<keyword evidence="3" id="KW-1185">Reference proteome</keyword>
<evidence type="ECO:0000256" key="1">
    <source>
        <dbReference type="SAM" id="MobiDB-lite"/>
    </source>
</evidence>
<reference evidence="2 3" key="1">
    <citation type="journal article" date="2018" name="Evol. Lett.">
        <title>Horizontal gene cluster transfer increased hallucinogenic mushroom diversity.</title>
        <authorList>
            <person name="Reynolds H.T."/>
            <person name="Vijayakumar V."/>
            <person name="Gluck-Thaler E."/>
            <person name="Korotkin H.B."/>
            <person name="Matheny P.B."/>
            <person name="Slot J.C."/>
        </authorList>
    </citation>
    <scope>NUCLEOTIDE SEQUENCE [LARGE SCALE GENOMIC DNA]</scope>
    <source>
        <strain evidence="2 3">SRW20</strain>
    </source>
</reference>
<protein>
    <submittedName>
        <fullName evidence="2">Uncharacterized protein</fullName>
    </submittedName>
</protein>
<dbReference type="STRING" id="231916.A0A409WNP0"/>
<dbReference type="AlphaFoldDB" id="A0A409WNP0"/>
<proteinExistence type="predicted"/>
<dbReference type="InParanoid" id="A0A409WNP0"/>
<comment type="caution">
    <text evidence="2">The sequence shown here is derived from an EMBL/GenBank/DDBJ whole genome shotgun (WGS) entry which is preliminary data.</text>
</comment>
<feature type="non-terminal residue" evidence="2">
    <location>
        <position position="1"/>
    </location>
</feature>
<name>A0A409WNP0_9AGAR</name>
<evidence type="ECO:0000313" key="2">
    <source>
        <dbReference type="EMBL" id="PPQ80119.1"/>
    </source>
</evidence>
<feature type="compositionally biased region" description="Basic and acidic residues" evidence="1">
    <location>
        <begin position="415"/>
        <end position="424"/>
    </location>
</feature>
<sequence>IGQYIALRPWKTSRFFAAKVIGRSSPNIVRLEWYTGNVYEKDEVPAGPLTQSSPNACLLAYQNDDHFTKEFGAIKWPLQLEYDSPDLYGYTNRHIEDALANAFHSIREVVSGRRQHPIIDLYKAWKTRLSSQASTDPIKGGKRLPLHFRQYQVETQFQETFKIDILPGDASLVEPYVSKIYNELFLSDLLWRPHITLITTILFKLVIVREYLQQLPRSDAQIFWLSLVMQENDLAKLRKDDIYGPAKRGSILRALTVPEQVMLACITGRQTGQHSPSLSKASIRPLKWLDNASLPLFTRIHDCHSDPCLPLIKALDEEGKEREFFYTSGPGLTGGPIPNIKRLNMAVKADNVPTSAKQPVARILVENYKPGQLGTQDSKNDKEPDINPKGHAGRKRQKQRSPVIGARKSKRLKGARADTEDPAN</sequence>
<feature type="region of interest" description="Disordered" evidence="1">
    <location>
        <begin position="368"/>
        <end position="424"/>
    </location>
</feature>